<name>A0ABN3UJ55_9MICO</name>
<keyword evidence="2" id="KW-1185">Reference proteome</keyword>
<organism evidence="1 2">
    <name type="scientific">Pedococcus aerophilus</name>
    <dbReference type="NCBI Taxonomy" id="436356"/>
    <lineage>
        <taxon>Bacteria</taxon>
        <taxon>Bacillati</taxon>
        <taxon>Actinomycetota</taxon>
        <taxon>Actinomycetes</taxon>
        <taxon>Micrococcales</taxon>
        <taxon>Intrasporangiaceae</taxon>
        <taxon>Pedococcus</taxon>
    </lineage>
</organism>
<gene>
    <name evidence="1" type="ORF">GCM10009867_12430</name>
</gene>
<proteinExistence type="predicted"/>
<reference evidence="1 2" key="1">
    <citation type="journal article" date="2019" name="Int. J. Syst. Evol. Microbiol.">
        <title>The Global Catalogue of Microorganisms (GCM) 10K type strain sequencing project: providing services to taxonomists for standard genome sequencing and annotation.</title>
        <authorList>
            <consortium name="The Broad Institute Genomics Platform"/>
            <consortium name="The Broad Institute Genome Sequencing Center for Infectious Disease"/>
            <person name="Wu L."/>
            <person name="Ma J."/>
        </authorList>
    </citation>
    <scope>NUCLEOTIDE SEQUENCE [LARGE SCALE GENOMIC DNA]</scope>
    <source>
        <strain evidence="1 2">JCM 16378</strain>
    </source>
</reference>
<sequence length="103" mass="10769">MVPGTVVDISTLRFFRLELGRVASCDARIGESVTEGCGAAPPVFLLQIFAPVPVLGGEAHTRWTCARAGPLGILAEGLHLAGAQSRERKVAILGCPDSSRPMA</sequence>
<accession>A0ABN3UJ55</accession>
<dbReference type="Proteomes" id="UP001501326">
    <property type="component" value="Unassembled WGS sequence"/>
</dbReference>
<dbReference type="EMBL" id="BAAARN010000001">
    <property type="protein sequence ID" value="GAA2733774.1"/>
    <property type="molecule type" value="Genomic_DNA"/>
</dbReference>
<comment type="caution">
    <text evidence="1">The sequence shown here is derived from an EMBL/GenBank/DDBJ whole genome shotgun (WGS) entry which is preliminary data.</text>
</comment>
<evidence type="ECO:0000313" key="1">
    <source>
        <dbReference type="EMBL" id="GAA2733774.1"/>
    </source>
</evidence>
<evidence type="ECO:0000313" key="2">
    <source>
        <dbReference type="Proteomes" id="UP001501326"/>
    </source>
</evidence>
<protein>
    <submittedName>
        <fullName evidence="1">Uncharacterized protein</fullName>
    </submittedName>
</protein>